<evidence type="ECO:0000313" key="3">
    <source>
        <dbReference type="Proteomes" id="UP000533269"/>
    </source>
</evidence>
<feature type="transmembrane region" description="Helical" evidence="1">
    <location>
        <begin position="36"/>
        <end position="55"/>
    </location>
</feature>
<dbReference type="AlphaFoldDB" id="A0A7W4TPQ0"/>
<evidence type="ECO:0000256" key="1">
    <source>
        <dbReference type="SAM" id="Phobius"/>
    </source>
</evidence>
<protein>
    <submittedName>
        <fullName evidence="2">Tfp pilus assembly protein PilN</fullName>
    </submittedName>
</protein>
<dbReference type="RefSeq" id="WP_183392533.1">
    <property type="nucleotide sequence ID" value="NZ_JACHVY010000004.1"/>
</dbReference>
<keyword evidence="1" id="KW-1133">Transmembrane helix</keyword>
<evidence type="ECO:0000313" key="2">
    <source>
        <dbReference type="EMBL" id="MBB2902843.1"/>
    </source>
</evidence>
<reference evidence="2 3" key="1">
    <citation type="submission" date="2020-08" db="EMBL/GenBank/DDBJ databases">
        <title>The Agave Microbiome: Exploring the role of microbial communities in plant adaptations to desert environments.</title>
        <authorList>
            <person name="Partida-Martinez L.P."/>
        </authorList>
    </citation>
    <scope>NUCLEOTIDE SEQUENCE [LARGE SCALE GENOMIC DNA]</scope>
    <source>
        <strain evidence="2 3">AS2.23</strain>
    </source>
</reference>
<dbReference type="EMBL" id="JACHVY010000004">
    <property type="protein sequence ID" value="MBB2902843.1"/>
    <property type="molecule type" value="Genomic_DNA"/>
</dbReference>
<keyword evidence="1" id="KW-0812">Transmembrane</keyword>
<proteinExistence type="predicted"/>
<name>A0A7W4TPQ0_KINRA</name>
<comment type="caution">
    <text evidence="2">The sequence shown here is derived from an EMBL/GenBank/DDBJ whole genome shotgun (WGS) entry which is preliminary data.</text>
</comment>
<accession>A0A7W4TPQ0</accession>
<reference evidence="2 3" key="2">
    <citation type="submission" date="2020-08" db="EMBL/GenBank/DDBJ databases">
        <authorList>
            <person name="Partida-Martinez L."/>
            <person name="Huntemann M."/>
            <person name="Clum A."/>
            <person name="Wang J."/>
            <person name="Palaniappan K."/>
            <person name="Ritter S."/>
            <person name="Chen I.-M."/>
            <person name="Stamatis D."/>
            <person name="Reddy T."/>
            <person name="O'Malley R."/>
            <person name="Daum C."/>
            <person name="Shapiro N."/>
            <person name="Ivanova N."/>
            <person name="Kyrpides N."/>
            <person name="Woyke T."/>
        </authorList>
    </citation>
    <scope>NUCLEOTIDE SEQUENCE [LARGE SCALE GENOMIC DNA]</scope>
    <source>
        <strain evidence="2 3">AS2.23</strain>
    </source>
</reference>
<keyword evidence="1" id="KW-0472">Membrane</keyword>
<gene>
    <name evidence="2" type="ORF">FHR75_003679</name>
</gene>
<dbReference type="Proteomes" id="UP000533269">
    <property type="component" value="Unassembled WGS sequence"/>
</dbReference>
<sequence>MSFQTLEALAVRTRVARVDLLPRDFADTRRARRVRVLLGAGVLAVAGLCAGAAAVTGGHVTQAQDALATEQSRTAGLRAEQAPYAEVPQVQAALTTAQDVRDAVEQHDVAWYSYLDRVATSSPPEFAMTSLVFTLAEPTETSTAAVTNPLAVPGVGTMTASGQTKSQDTVAAWMDAMATIPGFAAPTLTNSALDPATGVISFTAGVTLTDGVLQSEQ</sequence>
<organism evidence="2 3">
    <name type="scientific">Kineococcus radiotolerans</name>
    <dbReference type="NCBI Taxonomy" id="131568"/>
    <lineage>
        <taxon>Bacteria</taxon>
        <taxon>Bacillati</taxon>
        <taxon>Actinomycetota</taxon>
        <taxon>Actinomycetes</taxon>
        <taxon>Kineosporiales</taxon>
        <taxon>Kineosporiaceae</taxon>
        <taxon>Kineococcus</taxon>
    </lineage>
</organism>